<feature type="transmembrane region" description="Helical" evidence="6">
    <location>
        <begin position="16"/>
        <end position="34"/>
    </location>
</feature>
<keyword evidence="6" id="KW-0812">Transmembrane</keyword>
<evidence type="ECO:0000256" key="5">
    <source>
        <dbReference type="SAM" id="MobiDB-lite"/>
    </source>
</evidence>
<evidence type="ECO:0000313" key="8">
    <source>
        <dbReference type="EMBL" id="MEE2526268.1"/>
    </source>
</evidence>
<evidence type="ECO:0000256" key="4">
    <source>
        <dbReference type="ARBA" id="ARBA00032089"/>
    </source>
</evidence>
<gene>
    <name evidence="8" type="primary">mreC</name>
    <name evidence="8" type="ORF">V0U79_07805</name>
</gene>
<dbReference type="EMBL" id="JAZDRP010000004">
    <property type="protein sequence ID" value="MEE2526268.1"/>
    <property type="molecule type" value="Genomic_DNA"/>
</dbReference>
<evidence type="ECO:0000259" key="7">
    <source>
        <dbReference type="Pfam" id="PF04085"/>
    </source>
</evidence>
<dbReference type="Gene3D" id="2.40.10.340">
    <property type="entry name" value="Rod shape-determining protein MreC, domain 1"/>
    <property type="match status" value="1"/>
</dbReference>
<keyword evidence="6" id="KW-1133">Transmembrane helix</keyword>
<dbReference type="PANTHER" id="PTHR34138">
    <property type="entry name" value="CELL SHAPE-DETERMINING PROTEIN MREC"/>
    <property type="match status" value="1"/>
</dbReference>
<organism evidence="8 9">
    <name type="scientific">Hyphobacterium lacteum</name>
    <dbReference type="NCBI Taxonomy" id="3116575"/>
    <lineage>
        <taxon>Bacteria</taxon>
        <taxon>Pseudomonadati</taxon>
        <taxon>Pseudomonadota</taxon>
        <taxon>Alphaproteobacteria</taxon>
        <taxon>Maricaulales</taxon>
        <taxon>Maricaulaceae</taxon>
        <taxon>Hyphobacterium</taxon>
    </lineage>
</organism>
<dbReference type="InterPro" id="IPR042175">
    <property type="entry name" value="Cell/Rod_MreC_2"/>
</dbReference>
<reference evidence="8 9" key="1">
    <citation type="submission" date="2024-01" db="EMBL/GenBank/DDBJ databases">
        <title>Hyphobacterium bacterium isolated from marine sediment.</title>
        <authorList>
            <person name="Zhao S."/>
        </authorList>
    </citation>
    <scope>NUCLEOTIDE SEQUENCE [LARGE SCALE GENOMIC DNA]</scope>
    <source>
        <strain evidence="9">HN65</strain>
    </source>
</reference>
<dbReference type="InterPro" id="IPR055342">
    <property type="entry name" value="MreC_beta-barrel_core"/>
</dbReference>
<dbReference type="Pfam" id="PF04085">
    <property type="entry name" value="MreC"/>
    <property type="match status" value="1"/>
</dbReference>
<dbReference type="Proteomes" id="UP001354971">
    <property type="component" value="Unassembled WGS sequence"/>
</dbReference>
<evidence type="ECO:0000256" key="1">
    <source>
        <dbReference type="ARBA" id="ARBA00009369"/>
    </source>
</evidence>
<feature type="compositionally biased region" description="Acidic residues" evidence="5">
    <location>
        <begin position="284"/>
        <end position="303"/>
    </location>
</feature>
<proteinExistence type="inferred from homology"/>
<dbReference type="PANTHER" id="PTHR34138:SF1">
    <property type="entry name" value="CELL SHAPE-DETERMINING PROTEIN MREC"/>
    <property type="match status" value="1"/>
</dbReference>
<comment type="similarity">
    <text evidence="1">Belongs to the MreC family.</text>
</comment>
<comment type="caution">
    <text evidence="8">The sequence shown here is derived from an EMBL/GenBank/DDBJ whole genome shotgun (WGS) entry which is preliminary data.</text>
</comment>
<dbReference type="Gene3D" id="2.40.10.350">
    <property type="entry name" value="Rod shape-determining protein MreC, domain 2"/>
    <property type="match status" value="1"/>
</dbReference>
<name>A0ABU7LQS0_9PROT</name>
<feature type="region of interest" description="Disordered" evidence="5">
    <location>
        <begin position="278"/>
        <end position="303"/>
    </location>
</feature>
<keyword evidence="3" id="KW-0133">Cell shape</keyword>
<keyword evidence="9" id="KW-1185">Reference proteome</keyword>
<evidence type="ECO:0000313" key="9">
    <source>
        <dbReference type="Proteomes" id="UP001354971"/>
    </source>
</evidence>
<accession>A0ABU7LQS0</accession>
<evidence type="ECO:0000256" key="2">
    <source>
        <dbReference type="ARBA" id="ARBA00013855"/>
    </source>
</evidence>
<evidence type="ECO:0000256" key="6">
    <source>
        <dbReference type="SAM" id="Phobius"/>
    </source>
</evidence>
<protein>
    <recommendedName>
        <fullName evidence="2">Cell shape-determining protein MreC</fullName>
    </recommendedName>
    <alternativeName>
        <fullName evidence="4">Cell shape protein MreC</fullName>
    </alternativeName>
</protein>
<keyword evidence="6" id="KW-0472">Membrane</keyword>
<dbReference type="RefSeq" id="WP_330198931.1">
    <property type="nucleotide sequence ID" value="NZ_JAZDRP010000004.1"/>
</dbReference>
<sequence>MAIGGSSRRNDDDVRFSRTFTVALFLLSIILIAFDRPQSRPPLLSGIRTTITDLSAPLLDLAAAPVRAVGNIEPYWRNQGRLAEENAELRRRLDETRYWRDLALQLRDQREVYEQALNVESQAMEERIGAWTLGDSDGPFVQSRLIGAGARSGVEDGDPVLNVYGMIGRVVETGQVSSRVLMLTDLNSRIPVMADRSNARAVLVGDNTAYPRLEFLTRDADLQDGDRIVTSGDDGRMPRGLPVGLAQRDRQGRWRVRLFSDQAPIDFVWVFPFTPIPPPVTETEAVEDTQPDGDEEQTAEAGQ</sequence>
<feature type="domain" description="Rod shape-determining protein MreC beta-barrel core" evidence="7">
    <location>
        <begin position="135"/>
        <end position="248"/>
    </location>
</feature>
<dbReference type="InterPro" id="IPR042177">
    <property type="entry name" value="Cell/Rod_1"/>
</dbReference>
<dbReference type="InterPro" id="IPR007221">
    <property type="entry name" value="MreC"/>
</dbReference>
<evidence type="ECO:0000256" key="3">
    <source>
        <dbReference type="ARBA" id="ARBA00022960"/>
    </source>
</evidence>